<evidence type="ECO:0000313" key="3">
    <source>
        <dbReference type="Proteomes" id="UP000282574"/>
    </source>
</evidence>
<reference evidence="2 3" key="1">
    <citation type="journal article" date="2019" name="Genome Biol. Evol.">
        <title>Day and night: Metabolic profiles and evolutionary relationships of six axenic non-marine cyanobacteria.</title>
        <authorList>
            <person name="Will S.E."/>
            <person name="Henke P."/>
            <person name="Boedeker C."/>
            <person name="Huang S."/>
            <person name="Brinkmann H."/>
            <person name="Rohde M."/>
            <person name="Jarek M."/>
            <person name="Friedl T."/>
            <person name="Seufert S."/>
            <person name="Schumacher M."/>
            <person name="Overmann J."/>
            <person name="Neumann-Schaal M."/>
            <person name="Petersen J."/>
        </authorList>
    </citation>
    <scope>NUCLEOTIDE SEQUENCE [LARGE SCALE GENOMIC DNA]</scope>
    <source>
        <strain evidence="2 3">SAG 39.79</strain>
    </source>
</reference>
<dbReference type="InterPro" id="IPR011576">
    <property type="entry name" value="Pyridox_Oxase_N"/>
</dbReference>
<name>A0AB37UER6_9CYAN</name>
<evidence type="ECO:0000259" key="1">
    <source>
        <dbReference type="Pfam" id="PF01243"/>
    </source>
</evidence>
<keyword evidence="3" id="KW-1185">Reference proteome</keyword>
<gene>
    <name evidence="2" type="ORF">DSM107010_46220</name>
</gene>
<feature type="domain" description="Pyridoxamine 5'-phosphate oxidase N-terminal" evidence="1">
    <location>
        <begin position="168"/>
        <end position="272"/>
    </location>
</feature>
<dbReference type="Proteomes" id="UP000282574">
    <property type="component" value="Unassembled WGS sequence"/>
</dbReference>
<sequence>MRNISTYHAGELTVQAQAGVQTEAAHLTKIIGASINPTARDFLRTQRLAIASTIDKHGKVWASLLTGKPGFVQVVAEQLVQVQTTANSSDPLLKNLSIHDDIGILVIDLVTRRRLRINGKAELKQNGRIDVQTQQVYFNCPKYIQTRDLVAESDRQTAIPEVYSYTALTPAQQQWITQADTFFIASFHPQSSADASHRGGYPGFVQVLNATELVFPDYTGNNMFNTLGNIAQYAQIGLLFLDFVCGHTLQLTGTAKIIWDTNRIAQFIGAECLVEFHIDRVLETTHATNLCWEFAQYSPYNPK</sequence>
<dbReference type="PANTHER" id="PTHR42815">
    <property type="entry name" value="FAD-BINDING, PUTATIVE (AFU_ORTHOLOGUE AFUA_6G07600)-RELATED"/>
    <property type="match status" value="1"/>
</dbReference>
<accession>A0AB37UER6</accession>
<dbReference type="RefSeq" id="WP_106168855.1">
    <property type="nucleotide sequence ID" value="NZ_JAVKZF010000007.1"/>
</dbReference>
<proteinExistence type="predicted"/>
<dbReference type="EMBL" id="RSCK01000050">
    <property type="protein sequence ID" value="RUT09244.1"/>
    <property type="molecule type" value="Genomic_DNA"/>
</dbReference>
<dbReference type="AlphaFoldDB" id="A0AB37UER6"/>
<dbReference type="InterPro" id="IPR012349">
    <property type="entry name" value="Split_barrel_FMN-bd"/>
</dbReference>
<evidence type="ECO:0000313" key="2">
    <source>
        <dbReference type="EMBL" id="RUT09244.1"/>
    </source>
</evidence>
<dbReference type="PANTHER" id="PTHR42815:SF2">
    <property type="entry name" value="FAD-BINDING, PUTATIVE (AFU_ORTHOLOGUE AFUA_6G07600)-RELATED"/>
    <property type="match status" value="1"/>
</dbReference>
<dbReference type="SUPFAM" id="SSF50475">
    <property type="entry name" value="FMN-binding split barrel"/>
    <property type="match status" value="2"/>
</dbReference>
<organism evidence="2 3">
    <name type="scientific">Chroococcidiopsis cubana SAG 39.79</name>
    <dbReference type="NCBI Taxonomy" id="388085"/>
    <lineage>
        <taxon>Bacteria</taxon>
        <taxon>Bacillati</taxon>
        <taxon>Cyanobacteriota</taxon>
        <taxon>Cyanophyceae</taxon>
        <taxon>Chroococcidiopsidales</taxon>
        <taxon>Chroococcidiopsidaceae</taxon>
        <taxon>Chroococcidiopsis</taxon>
    </lineage>
</organism>
<comment type="caution">
    <text evidence="2">The sequence shown here is derived from an EMBL/GenBank/DDBJ whole genome shotgun (WGS) entry which is preliminary data.</text>
</comment>
<dbReference type="Gene3D" id="2.30.110.10">
    <property type="entry name" value="Electron Transport, Fmn-binding Protein, Chain A"/>
    <property type="match status" value="2"/>
</dbReference>
<dbReference type="Pfam" id="PF01243">
    <property type="entry name" value="PNPOx_N"/>
    <property type="match status" value="1"/>
</dbReference>
<protein>
    <recommendedName>
        <fullName evidence="1">Pyridoxamine 5'-phosphate oxidase N-terminal domain-containing protein</fullName>
    </recommendedName>
</protein>